<proteinExistence type="predicted"/>
<protein>
    <submittedName>
        <fullName evidence="2">Uncharacterized protein</fullName>
    </submittedName>
</protein>
<dbReference type="HOGENOM" id="CLU_1525438_0_0_1"/>
<name>A5E0Q2_LODEL</name>
<reference evidence="2 3" key="1">
    <citation type="journal article" date="2009" name="Nature">
        <title>Evolution of pathogenicity and sexual reproduction in eight Candida genomes.</title>
        <authorList>
            <person name="Butler G."/>
            <person name="Rasmussen M.D."/>
            <person name="Lin M.F."/>
            <person name="Santos M.A."/>
            <person name="Sakthikumar S."/>
            <person name="Munro C.A."/>
            <person name="Rheinbay E."/>
            <person name="Grabherr M."/>
            <person name="Forche A."/>
            <person name="Reedy J.L."/>
            <person name="Agrafioti I."/>
            <person name="Arnaud M.B."/>
            <person name="Bates S."/>
            <person name="Brown A.J."/>
            <person name="Brunke S."/>
            <person name="Costanzo M.C."/>
            <person name="Fitzpatrick D.A."/>
            <person name="de Groot P.W."/>
            <person name="Harris D."/>
            <person name="Hoyer L.L."/>
            <person name="Hube B."/>
            <person name="Klis F.M."/>
            <person name="Kodira C."/>
            <person name="Lennard N."/>
            <person name="Logue M.E."/>
            <person name="Martin R."/>
            <person name="Neiman A.M."/>
            <person name="Nikolaou E."/>
            <person name="Quail M.A."/>
            <person name="Quinn J."/>
            <person name="Santos M.C."/>
            <person name="Schmitzberger F.F."/>
            <person name="Sherlock G."/>
            <person name="Shah P."/>
            <person name="Silverstein K.A."/>
            <person name="Skrzypek M.S."/>
            <person name="Soll D."/>
            <person name="Staggs R."/>
            <person name="Stansfield I."/>
            <person name="Stumpf M.P."/>
            <person name="Sudbery P.E."/>
            <person name="Srikantha T."/>
            <person name="Zeng Q."/>
            <person name="Berman J."/>
            <person name="Berriman M."/>
            <person name="Heitman J."/>
            <person name="Gow N.A."/>
            <person name="Lorenz M.C."/>
            <person name="Birren B.W."/>
            <person name="Kellis M."/>
            <person name="Cuomo C.A."/>
        </authorList>
    </citation>
    <scope>NUCLEOTIDE SEQUENCE [LARGE SCALE GENOMIC DNA]</scope>
    <source>
        <strain evidence="3">ATCC 11503 / BCRC 21390 / CBS 2605 / JCM 1781 / NBRC 1676 / NRRL YB-4239</strain>
    </source>
</reference>
<keyword evidence="1" id="KW-0812">Transmembrane</keyword>
<keyword evidence="1" id="KW-0472">Membrane</keyword>
<keyword evidence="3" id="KW-1185">Reference proteome</keyword>
<dbReference type="EMBL" id="CH981527">
    <property type="protein sequence ID" value="EDK45010.1"/>
    <property type="molecule type" value="Genomic_DNA"/>
</dbReference>
<dbReference type="VEuPathDB" id="FungiDB:LELG_03189"/>
<evidence type="ECO:0000313" key="2">
    <source>
        <dbReference type="EMBL" id="EDK45010.1"/>
    </source>
</evidence>
<evidence type="ECO:0000313" key="3">
    <source>
        <dbReference type="Proteomes" id="UP000001996"/>
    </source>
</evidence>
<organism evidence="2 3">
    <name type="scientific">Lodderomyces elongisporus (strain ATCC 11503 / CBS 2605 / JCM 1781 / NBRC 1676 / NRRL YB-4239)</name>
    <name type="common">Yeast</name>
    <name type="synonym">Saccharomyces elongisporus</name>
    <dbReference type="NCBI Taxonomy" id="379508"/>
    <lineage>
        <taxon>Eukaryota</taxon>
        <taxon>Fungi</taxon>
        <taxon>Dikarya</taxon>
        <taxon>Ascomycota</taxon>
        <taxon>Saccharomycotina</taxon>
        <taxon>Pichiomycetes</taxon>
        <taxon>Debaryomycetaceae</taxon>
        <taxon>Candida/Lodderomyces clade</taxon>
        <taxon>Lodderomyces</taxon>
    </lineage>
</organism>
<sequence length="176" mass="20695">MPFTILTKQHLKKRLIIVYNIIKLNNNNYKSNSYTGLSTDDDDGVGVCGGGGGSAYYFSFLFLQCIRLGWKYYLQPFLCFETSRLTRHTIHSDPTTGKIVSLSSFLLFYARPTRQKNQQKQRRYICHDLWRNLFFLLLLLLLIFLYFVELSEFLSVRINNGESTKKKEMIEEETFE</sequence>
<gene>
    <name evidence="2" type="ORF">LELG_03189</name>
</gene>
<keyword evidence="1" id="KW-1133">Transmembrane helix</keyword>
<dbReference type="InParanoid" id="A5E0Q2"/>
<evidence type="ECO:0000256" key="1">
    <source>
        <dbReference type="SAM" id="Phobius"/>
    </source>
</evidence>
<dbReference type="AlphaFoldDB" id="A5E0Q2"/>
<feature type="transmembrane region" description="Helical" evidence="1">
    <location>
        <begin position="129"/>
        <end position="148"/>
    </location>
</feature>
<accession>A5E0Q2</accession>
<dbReference type="Proteomes" id="UP000001996">
    <property type="component" value="Unassembled WGS sequence"/>
</dbReference>